<protein>
    <submittedName>
        <fullName evidence="1">Uncharacterized protein</fullName>
    </submittedName>
</protein>
<accession>A0AAD8KJ11</accession>
<dbReference type="EMBL" id="JAUHHV010000005">
    <property type="protein sequence ID" value="KAK1423854.1"/>
    <property type="molecule type" value="Genomic_DNA"/>
</dbReference>
<dbReference type="AlphaFoldDB" id="A0AAD8KJ11"/>
<evidence type="ECO:0000313" key="2">
    <source>
        <dbReference type="Proteomes" id="UP001229421"/>
    </source>
</evidence>
<dbReference type="Proteomes" id="UP001229421">
    <property type="component" value="Unassembled WGS sequence"/>
</dbReference>
<keyword evidence="2" id="KW-1185">Reference proteome</keyword>
<sequence length="71" mass="7722">MSGLIDIWTSELKKLHNNINKAQTHGSNPSDPESPTQYSIWSQALIKRVNSVSSQFPAAASFSEASVSFSP</sequence>
<organism evidence="1 2">
    <name type="scientific">Tagetes erecta</name>
    <name type="common">African marigold</name>
    <dbReference type="NCBI Taxonomy" id="13708"/>
    <lineage>
        <taxon>Eukaryota</taxon>
        <taxon>Viridiplantae</taxon>
        <taxon>Streptophyta</taxon>
        <taxon>Embryophyta</taxon>
        <taxon>Tracheophyta</taxon>
        <taxon>Spermatophyta</taxon>
        <taxon>Magnoliopsida</taxon>
        <taxon>eudicotyledons</taxon>
        <taxon>Gunneridae</taxon>
        <taxon>Pentapetalae</taxon>
        <taxon>asterids</taxon>
        <taxon>campanulids</taxon>
        <taxon>Asterales</taxon>
        <taxon>Asteraceae</taxon>
        <taxon>Asteroideae</taxon>
        <taxon>Heliantheae alliance</taxon>
        <taxon>Tageteae</taxon>
        <taxon>Tagetes</taxon>
    </lineage>
</organism>
<proteinExistence type="predicted"/>
<reference evidence="1" key="1">
    <citation type="journal article" date="2023" name="bioRxiv">
        <title>Improved chromosome-level genome assembly for marigold (Tagetes erecta).</title>
        <authorList>
            <person name="Jiang F."/>
            <person name="Yuan L."/>
            <person name="Wang S."/>
            <person name="Wang H."/>
            <person name="Xu D."/>
            <person name="Wang A."/>
            <person name="Fan W."/>
        </authorList>
    </citation>
    <scope>NUCLEOTIDE SEQUENCE</scope>
    <source>
        <strain evidence="1">WSJ</strain>
        <tissue evidence="1">Leaf</tissue>
    </source>
</reference>
<comment type="caution">
    <text evidence="1">The sequence shown here is derived from an EMBL/GenBank/DDBJ whole genome shotgun (WGS) entry which is preliminary data.</text>
</comment>
<name>A0AAD8KJ11_TARER</name>
<evidence type="ECO:0000313" key="1">
    <source>
        <dbReference type="EMBL" id="KAK1423854.1"/>
    </source>
</evidence>
<gene>
    <name evidence="1" type="ORF">QVD17_19163</name>
</gene>